<comment type="caution">
    <text evidence="1">The sequence shown here is derived from an EMBL/GenBank/DDBJ whole genome shotgun (WGS) entry which is preliminary data.</text>
</comment>
<keyword evidence="2" id="KW-1185">Reference proteome</keyword>
<accession>A0ACC2ZWR0</accession>
<reference evidence="1" key="1">
    <citation type="submission" date="2022-10" db="EMBL/GenBank/DDBJ databases">
        <title>Culturing micro-colonial fungi from biological soil crusts in the Mojave desert and describing Neophaeococcomyces mojavensis, and introducing the new genera and species Taxawa tesnikishii.</title>
        <authorList>
            <person name="Kurbessoian T."/>
            <person name="Stajich J.E."/>
        </authorList>
    </citation>
    <scope>NUCLEOTIDE SEQUENCE</scope>
    <source>
        <strain evidence="1">JES_112</strain>
    </source>
</reference>
<name>A0ACC2ZWR0_9EURO</name>
<dbReference type="EMBL" id="JAPDRQ010000223">
    <property type="protein sequence ID" value="KAJ9651997.1"/>
    <property type="molecule type" value="Genomic_DNA"/>
</dbReference>
<dbReference type="Proteomes" id="UP001172386">
    <property type="component" value="Unassembled WGS sequence"/>
</dbReference>
<protein>
    <submittedName>
        <fullName evidence="1">Uncharacterized protein</fullName>
    </submittedName>
</protein>
<proteinExistence type="predicted"/>
<sequence>MPGLESVRAKIKRRFSHKDPNPDFDDEDASADEETSTYVNREVEDAEKEGDKYPEGRPNSFLNRMISHGNKKTEDELARDAAAAKTRESTHRDAVGAGQTMGAAKTTVSNS</sequence>
<organism evidence="1 2">
    <name type="scientific">Neophaeococcomyces mojaviensis</name>
    <dbReference type="NCBI Taxonomy" id="3383035"/>
    <lineage>
        <taxon>Eukaryota</taxon>
        <taxon>Fungi</taxon>
        <taxon>Dikarya</taxon>
        <taxon>Ascomycota</taxon>
        <taxon>Pezizomycotina</taxon>
        <taxon>Eurotiomycetes</taxon>
        <taxon>Chaetothyriomycetidae</taxon>
        <taxon>Chaetothyriales</taxon>
        <taxon>Chaetothyriales incertae sedis</taxon>
        <taxon>Neophaeococcomyces</taxon>
    </lineage>
</organism>
<gene>
    <name evidence="1" type="ORF">H2198_008739</name>
</gene>
<evidence type="ECO:0000313" key="2">
    <source>
        <dbReference type="Proteomes" id="UP001172386"/>
    </source>
</evidence>
<evidence type="ECO:0000313" key="1">
    <source>
        <dbReference type="EMBL" id="KAJ9651997.1"/>
    </source>
</evidence>